<dbReference type="RefSeq" id="WP_136915378.1">
    <property type="nucleotide sequence ID" value="NZ_CP039371.1"/>
</dbReference>
<evidence type="ECO:0000313" key="3">
    <source>
        <dbReference type="EMBL" id="QCI13233.1"/>
    </source>
</evidence>
<dbReference type="PROSITE" id="PS51819">
    <property type="entry name" value="VOC"/>
    <property type="match status" value="1"/>
</dbReference>
<dbReference type="PANTHER" id="PTHR35006:SF1">
    <property type="entry name" value="BLL2941 PROTEIN"/>
    <property type="match status" value="1"/>
</dbReference>
<dbReference type="SUPFAM" id="SSF54593">
    <property type="entry name" value="Glyoxalase/Bleomycin resistance protein/Dihydroxybiphenyl dioxygenase"/>
    <property type="match status" value="1"/>
</dbReference>
<dbReference type="Gene3D" id="3.10.180.10">
    <property type="entry name" value="2,3-Dihydroxybiphenyl 1,2-Dioxygenase, domain 1"/>
    <property type="match status" value="1"/>
</dbReference>
<protein>
    <submittedName>
        <fullName evidence="3">VOC family protein</fullName>
    </submittedName>
</protein>
<dbReference type="InterPro" id="IPR037523">
    <property type="entry name" value="VOC_core"/>
</dbReference>
<dbReference type="Proteomes" id="UP000298551">
    <property type="component" value="Chromosome"/>
</dbReference>
<evidence type="ECO:0000313" key="4">
    <source>
        <dbReference type="Proteomes" id="UP000298551"/>
    </source>
</evidence>
<dbReference type="EMBL" id="CP039371">
    <property type="protein sequence ID" value="QCI13233.1"/>
    <property type="molecule type" value="Genomic_DNA"/>
</dbReference>
<feature type="domain" description="VOC" evidence="2">
    <location>
        <begin position="1"/>
        <end position="129"/>
    </location>
</feature>
<accession>A0A4D6XC06</accession>
<evidence type="ECO:0000256" key="1">
    <source>
        <dbReference type="SAM" id="MobiDB-lite"/>
    </source>
</evidence>
<evidence type="ECO:0000259" key="2">
    <source>
        <dbReference type="PROSITE" id="PS51819"/>
    </source>
</evidence>
<sequence>MLSYLWIGANDVNASTAFYDAILLPLGYTKDDSEDVSSYALPNTPDKLNGPGTVHVGKPFDGGPATPANGMMPAFRTQSRDQVDALHAAGVAHGGTSEGAPGTRALYTPDFYVAYLRDPTGNKLAVFFSG</sequence>
<dbReference type="PANTHER" id="PTHR35006">
    <property type="entry name" value="GLYOXALASE FAMILY PROTEIN (AFU_ORTHOLOGUE AFUA_5G14830)"/>
    <property type="match status" value="1"/>
</dbReference>
<dbReference type="InterPro" id="IPR029068">
    <property type="entry name" value="Glyas_Bleomycin-R_OHBP_Dase"/>
</dbReference>
<feature type="region of interest" description="Disordered" evidence="1">
    <location>
        <begin position="41"/>
        <end position="73"/>
    </location>
</feature>
<name>A0A4D6XC06_PSEPU</name>
<dbReference type="OrthoDB" id="9800438at2"/>
<gene>
    <name evidence="3" type="ORF">E6B08_18460</name>
</gene>
<proteinExistence type="predicted"/>
<dbReference type="AlphaFoldDB" id="A0A4D6XC06"/>
<dbReference type="CDD" id="cd07262">
    <property type="entry name" value="VOC_like"/>
    <property type="match status" value="1"/>
</dbReference>
<reference evidence="4" key="1">
    <citation type="submission" date="2019-04" db="EMBL/GenBank/DDBJ databases">
        <title>Genome sequence of Pseudomonas putida 1290, an auxin catabolizing strain.</title>
        <authorList>
            <person name="Laird T.S."/>
            <person name="Leveau J.H.J."/>
        </authorList>
    </citation>
    <scope>NUCLEOTIDE SEQUENCE [LARGE SCALE GENOMIC DNA]</scope>
    <source>
        <strain evidence="4">1290</strain>
    </source>
</reference>
<organism evidence="3 4">
    <name type="scientific">Pseudomonas putida</name>
    <name type="common">Arthrobacter siderocapsulatus</name>
    <dbReference type="NCBI Taxonomy" id="303"/>
    <lineage>
        <taxon>Bacteria</taxon>
        <taxon>Pseudomonadati</taxon>
        <taxon>Pseudomonadota</taxon>
        <taxon>Gammaproteobacteria</taxon>
        <taxon>Pseudomonadales</taxon>
        <taxon>Pseudomonadaceae</taxon>
        <taxon>Pseudomonas</taxon>
    </lineage>
</organism>